<accession>A0A1E1WHM7</accession>
<gene>
    <name evidence="1" type="ORF">g.3611</name>
</gene>
<sequence>MSRDGSIREKSVESFVASVDDRKIVVDIDDPPTEVFRGFEKQPTVVLGRLDISPCVTPTRRPILKKTETPVLSNFVNRICSVSVLRDNLEELKELFSKNP</sequence>
<organism evidence="1">
    <name type="scientific">Pectinophora gossypiella</name>
    <name type="common">Cotton pink bollworm</name>
    <name type="synonym">Depressaria gossypiella</name>
    <dbReference type="NCBI Taxonomy" id="13191"/>
    <lineage>
        <taxon>Eukaryota</taxon>
        <taxon>Metazoa</taxon>
        <taxon>Ecdysozoa</taxon>
        <taxon>Arthropoda</taxon>
        <taxon>Hexapoda</taxon>
        <taxon>Insecta</taxon>
        <taxon>Pterygota</taxon>
        <taxon>Neoptera</taxon>
        <taxon>Endopterygota</taxon>
        <taxon>Lepidoptera</taxon>
        <taxon>Glossata</taxon>
        <taxon>Ditrysia</taxon>
        <taxon>Gelechioidea</taxon>
        <taxon>Gelechiidae</taxon>
        <taxon>Apatetrinae</taxon>
        <taxon>Pectinophora</taxon>
    </lineage>
</organism>
<dbReference type="OrthoDB" id="6414306at2759"/>
<feature type="non-terminal residue" evidence="1">
    <location>
        <position position="100"/>
    </location>
</feature>
<dbReference type="AlphaFoldDB" id="A0A1E1WHM7"/>
<protein>
    <submittedName>
        <fullName evidence="1">Uncharacterized protein</fullName>
    </submittedName>
</protein>
<proteinExistence type="predicted"/>
<evidence type="ECO:0000313" key="1">
    <source>
        <dbReference type="EMBL" id="JAT86406.1"/>
    </source>
</evidence>
<dbReference type="EMBL" id="GDQN01004648">
    <property type="protein sequence ID" value="JAT86406.1"/>
    <property type="molecule type" value="Transcribed_RNA"/>
</dbReference>
<name>A0A1E1WHM7_PECGO</name>
<reference evidence="1" key="1">
    <citation type="submission" date="2015-09" db="EMBL/GenBank/DDBJ databases">
        <title>De novo assembly of Pectinophora gossypiella (Pink Bollworm) gut transcriptome.</title>
        <authorList>
            <person name="Tassone E.E."/>
        </authorList>
    </citation>
    <scope>NUCLEOTIDE SEQUENCE</scope>
</reference>